<evidence type="ECO:0000313" key="2">
    <source>
        <dbReference type="EMBL" id="OTA16232.1"/>
    </source>
</evidence>
<comment type="caution">
    <text evidence="2">The sequence shown here is derived from an EMBL/GenBank/DDBJ whole genome shotgun (WGS) entry which is preliminary data.</text>
</comment>
<evidence type="ECO:0000313" key="3">
    <source>
        <dbReference type="Proteomes" id="UP000194350"/>
    </source>
</evidence>
<dbReference type="AlphaFoldDB" id="A0A1Y2SEJ1"/>
<protein>
    <recommendedName>
        <fullName evidence="4">Phage membrane protein</fullName>
    </recommendedName>
</protein>
<dbReference type="OrthoDB" id="8815988at2"/>
<dbReference type="InterPro" id="IPR058064">
    <property type="entry name" value="STM2901-like"/>
</dbReference>
<feature type="transmembrane region" description="Helical" evidence="1">
    <location>
        <begin position="32"/>
        <end position="52"/>
    </location>
</feature>
<gene>
    <name evidence="2" type="ORF">Xvie_02002</name>
</gene>
<accession>A0A1Y2SEJ1</accession>
<keyword evidence="3" id="KW-1185">Reference proteome</keyword>
<keyword evidence="1" id="KW-0472">Membrane</keyword>
<evidence type="ECO:0000256" key="1">
    <source>
        <dbReference type="SAM" id="Phobius"/>
    </source>
</evidence>
<dbReference type="NCBIfam" id="NF045926">
    <property type="entry name" value="STM2901_fam"/>
    <property type="match status" value="1"/>
</dbReference>
<dbReference type="Proteomes" id="UP000194350">
    <property type="component" value="Unassembled WGS sequence"/>
</dbReference>
<dbReference type="RefSeq" id="WP_086109164.1">
    <property type="nucleotide sequence ID" value="NZ_CAWNGD010000139.1"/>
</dbReference>
<sequence length="145" mass="16297">METVGTYFYRGLSNLSASELFFWIFIDAVNEQLGWVGDIIAIVCIILGQPILKTRGKFAGATKGTSLASVYSRRYLNRELPFKLPTFTNASLKTLKPKLVNNLGAFVGRTVPVVGWVILAYDVTAIVYKATTRYNKIARKRDKIW</sequence>
<dbReference type="EMBL" id="MUBJ01000009">
    <property type="protein sequence ID" value="OTA16232.1"/>
    <property type="molecule type" value="Genomic_DNA"/>
</dbReference>
<evidence type="ECO:0008006" key="4">
    <source>
        <dbReference type="Google" id="ProtNLM"/>
    </source>
</evidence>
<proteinExistence type="predicted"/>
<reference evidence="2 3" key="1">
    <citation type="submission" date="2016-10" db="EMBL/GenBank/DDBJ databases">
        <title>Systematic genetic and metabolomic analysis of Xenorhabdus and Photorhabdus spp., highlights the requirements for a dual symbiotic and pathogenic life style.</title>
        <authorList>
            <person name="Tobias N.J."/>
            <person name="Wolff H."/>
            <person name="Djahanschiri B."/>
            <person name="Pidot S.J."/>
            <person name="Stinear T.P."/>
            <person name="Ebersberger I."/>
            <person name="Bode H.B."/>
        </authorList>
    </citation>
    <scope>NUCLEOTIDE SEQUENCE [LARGE SCALE GENOMIC DNA]</scope>
    <source>
        <strain evidence="2 3">DSM 22392</strain>
    </source>
</reference>
<dbReference type="InterPro" id="IPR058522">
    <property type="entry name" value="DUF8209"/>
</dbReference>
<keyword evidence="1" id="KW-1133">Transmembrane helix</keyword>
<organism evidence="2 3">
    <name type="scientific">Xenorhabdus vietnamensis</name>
    <dbReference type="NCBI Taxonomy" id="351656"/>
    <lineage>
        <taxon>Bacteria</taxon>
        <taxon>Pseudomonadati</taxon>
        <taxon>Pseudomonadota</taxon>
        <taxon>Gammaproteobacteria</taxon>
        <taxon>Enterobacterales</taxon>
        <taxon>Morganellaceae</taxon>
        <taxon>Xenorhabdus</taxon>
    </lineage>
</organism>
<dbReference type="Pfam" id="PF26636">
    <property type="entry name" value="DUF8209"/>
    <property type="match status" value="1"/>
</dbReference>
<keyword evidence="1" id="KW-0812">Transmembrane</keyword>
<name>A0A1Y2SEJ1_9GAMM</name>